<name>A0A1G5X5W8_9EURY</name>
<protein>
    <submittedName>
        <fullName evidence="2">Uncharacterized protein</fullName>
    </submittedName>
</protein>
<proteinExistence type="predicted"/>
<evidence type="ECO:0000256" key="1">
    <source>
        <dbReference type="SAM" id="Coils"/>
    </source>
</evidence>
<evidence type="ECO:0000313" key="3">
    <source>
        <dbReference type="Proteomes" id="UP000323439"/>
    </source>
</evidence>
<feature type="coiled-coil region" evidence="1">
    <location>
        <begin position="167"/>
        <end position="195"/>
    </location>
</feature>
<keyword evidence="3" id="KW-1185">Reference proteome</keyword>
<gene>
    <name evidence="2" type="ORF">SAMN02910315_01933</name>
</gene>
<keyword evidence="1" id="KW-0175">Coiled coil</keyword>
<reference evidence="2 3" key="1">
    <citation type="submission" date="2016-10" db="EMBL/GenBank/DDBJ databases">
        <authorList>
            <person name="Varghese N."/>
            <person name="Submissions S."/>
        </authorList>
    </citation>
    <scope>NUCLEOTIDE SEQUENCE [LARGE SCALE GENOMIC DNA]</scope>
    <source>
        <strain evidence="2 3">DSM 16643</strain>
    </source>
</reference>
<dbReference type="EMBL" id="FMXB01000017">
    <property type="protein sequence ID" value="SDA64995.1"/>
    <property type="molecule type" value="Genomic_DNA"/>
</dbReference>
<sequence length="200" mass="23814">MNMEYEGFRLRSFIFQDKEKIHGKRFSLQGDSNATYDFNIHGVGHNALDVTAFCNYEKIARNSNRMEKDLHYLIDYRAKLASTLASEANNRAYRIYEEKIKVNIEDIDYTFIIDGVGPKAIKMTCQVTYDEIATSHRPLESYLKNLISSTYRMDDPELISKIDREWAQDFEEKKKRRQQTIKDEEERRRKREELEEFLKS</sequence>
<accession>A0A1G5X5W8</accession>
<dbReference type="AlphaFoldDB" id="A0A1G5X5W8"/>
<dbReference type="Proteomes" id="UP000323439">
    <property type="component" value="Unassembled WGS sequence"/>
</dbReference>
<evidence type="ECO:0000313" key="2">
    <source>
        <dbReference type="EMBL" id="SDA64995.1"/>
    </source>
</evidence>
<organism evidence="2 3">
    <name type="scientific">Methanobrevibacter millerae</name>
    <dbReference type="NCBI Taxonomy" id="230361"/>
    <lineage>
        <taxon>Archaea</taxon>
        <taxon>Methanobacteriati</taxon>
        <taxon>Methanobacteriota</taxon>
        <taxon>Methanomada group</taxon>
        <taxon>Methanobacteria</taxon>
        <taxon>Methanobacteriales</taxon>
        <taxon>Methanobacteriaceae</taxon>
        <taxon>Methanobrevibacter</taxon>
    </lineage>
</organism>